<evidence type="ECO:0000259" key="7">
    <source>
        <dbReference type="PROSITE" id="PS51379"/>
    </source>
</evidence>
<keyword evidence="5" id="KW-0408">Iron</keyword>
<keyword evidence="9" id="KW-1185">Reference proteome</keyword>
<dbReference type="InterPro" id="IPR017896">
    <property type="entry name" value="4Fe4S_Fe-S-bd"/>
</dbReference>
<keyword evidence="4 8" id="KW-0560">Oxidoreductase</keyword>
<evidence type="ECO:0000313" key="9">
    <source>
        <dbReference type="Proteomes" id="UP000000391"/>
    </source>
</evidence>
<dbReference type="OrthoDB" id="42878at2157"/>
<organism evidence="8 9">
    <name type="scientific">Methanohalobium evestigatum (strain ATCC BAA-1072 / DSM 3721 / NBRC 107634 / OCM 161 / Z-7303)</name>
    <dbReference type="NCBI Taxonomy" id="644295"/>
    <lineage>
        <taxon>Archaea</taxon>
        <taxon>Methanobacteriati</taxon>
        <taxon>Methanobacteriota</taxon>
        <taxon>Stenosarchaea group</taxon>
        <taxon>Methanomicrobia</taxon>
        <taxon>Methanosarcinales</taxon>
        <taxon>Methanosarcinaceae</taxon>
        <taxon>Methanohalobium</taxon>
    </lineage>
</organism>
<dbReference type="GeneID" id="9345643"/>
<dbReference type="Proteomes" id="UP000000391">
    <property type="component" value="Chromosome"/>
</dbReference>
<dbReference type="EC" id="1.8.98.1" evidence="8"/>
<accession>D7E5U7</accession>
<evidence type="ECO:0000256" key="4">
    <source>
        <dbReference type="ARBA" id="ARBA00023002"/>
    </source>
</evidence>
<proteinExistence type="inferred from homology"/>
<gene>
    <name evidence="8" type="ordered locus">Metev_0037</name>
</gene>
<dbReference type="Gene3D" id="1.10.1060.10">
    <property type="entry name" value="Alpha-helical ferredoxin"/>
    <property type="match status" value="1"/>
</dbReference>
<dbReference type="RefSeq" id="WP_013193537.1">
    <property type="nucleotide sequence ID" value="NC_014253.1"/>
</dbReference>
<evidence type="ECO:0000256" key="2">
    <source>
        <dbReference type="ARBA" id="ARBA00022485"/>
    </source>
</evidence>
<evidence type="ECO:0000256" key="5">
    <source>
        <dbReference type="ARBA" id="ARBA00023004"/>
    </source>
</evidence>
<dbReference type="PROSITE" id="PS51379">
    <property type="entry name" value="4FE4S_FER_2"/>
    <property type="match status" value="2"/>
</dbReference>
<keyword evidence="2" id="KW-0004">4Fe-4S</keyword>
<feature type="domain" description="4Fe-4S ferredoxin-type" evidence="7">
    <location>
        <begin position="9"/>
        <end position="39"/>
    </location>
</feature>
<keyword evidence="6" id="KW-0411">Iron-sulfur</keyword>
<dbReference type="InterPro" id="IPR009051">
    <property type="entry name" value="Helical_ferredxn"/>
</dbReference>
<dbReference type="GO" id="GO:0005886">
    <property type="term" value="C:plasma membrane"/>
    <property type="evidence" value="ECO:0007669"/>
    <property type="project" value="TreeGrafter"/>
</dbReference>
<dbReference type="EMBL" id="CP002069">
    <property type="protein sequence ID" value="ADI72969.1"/>
    <property type="molecule type" value="Genomic_DNA"/>
</dbReference>
<comment type="similarity">
    <text evidence="1">Belongs to the HdrC family.</text>
</comment>
<dbReference type="PANTHER" id="PTHR43255">
    <property type="entry name" value="IRON-SULFUR-BINDING OXIDOREDUCTASE FADF-RELATED-RELATED"/>
    <property type="match status" value="1"/>
</dbReference>
<dbReference type="GO" id="GO:0046872">
    <property type="term" value="F:metal ion binding"/>
    <property type="evidence" value="ECO:0007669"/>
    <property type="project" value="UniProtKB-KW"/>
</dbReference>
<keyword evidence="3" id="KW-0479">Metal-binding</keyword>
<dbReference type="GO" id="GO:0051912">
    <property type="term" value="F:CoB--CoM heterodisulfide reductase activity"/>
    <property type="evidence" value="ECO:0007669"/>
    <property type="project" value="UniProtKB-EC"/>
</dbReference>
<reference evidence="8 9" key="1">
    <citation type="submission" date="2010-06" db="EMBL/GenBank/DDBJ databases">
        <title>Complete sequence chromosome of Methanohalobium evestigatum Z-7303.</title>
        <authorList>
            <consortium name="US DOE Joint Genome Institute"/>
            <person name="Lucas S."/>
            <person name="Copeland A."/>
            <person name="Lapidus A."/>
            <person name="Cheng J.-F."/>
            <person name="Bruce D."/>
            <person name="Goodwin L."/>
            <person name="Pitluck S."/>
            <person name="Saunders E."/>
            <person name="Detter J.C."/>
            <person name="Han C."/>
            <person name="Tapia R."/>
            <person name="Land M."/>
            <person name="Hauser L."/>
            <person name="Kyrpides N."/>
            <person name="Mikhailova N."/>
            <person name="Sieprawska-Lupa M."/>
            <person name="Whitman W.B."/>
            <person name="Anderson I."/>
            <person name="Woyke T."/>
        </authorList>
    </citation>
    <scope>NUCLEOTIDE SEQUENCE [LARGE SCALE GENOMIC DNA]</scope>
    <source>
        <strain evidence="9">ATCC BAA-1072 / DSM 3721 / NBRC 107634 / OCM 161 / Z-7303</strain>
    </source>
</reference>
<dbReference type="PROSITE" id="PS00198">
    <property type="entry name" value="4FE4S_FER_1"/>
    <property type="match status" value="1"/>
</dbReference>
<dbReference type="SUPFAM" id="SSF46548">
    <property type="entry name" value="alpha-helical ferredoxin"/>
    <property type="match status" value="1"/>
</dbReference>
<dbReference type="Pfam" id="PF13183">
    <property type="entry name" value="Fer4_8"/>
    <property type="match status" value="1"/>
</dbReference>
<dbReference type="InterPro" id="IPR017900">
    <property type="entry name" value="4Fe4S_Fe_S_CS"/>
</dbReference>
<protein>
    <submittedName>
        <fullName evidence="8">CoB--CoM heterodisulfide reductase</fullName>
        <ecNumber evidence="8">1.8.98.1</ecNumber>
    </submittedName>
</protein>
<dbReference type="KEGG" id="mev:Metev_0037"/>
<dbReference type="Pfam" id="PF02754">
    <property type="entry name" value="CCG"/>
    <property type="match status" value="2"/>
</dbReference>
<dbReference type="AlphaFoldDB" id="D7E5U7"/>
<evidence type="ECO:0000256" key="1">
    <source>
        <dbReference type="ARBA" id="ARBA00007097"/>
    </source>
</evidence>
<evidence type="ECO:0000256" key="3">
    <source>
        <dbReference type="ARBA" id="ARBA00022723"/>
    </source>
</evidence>
<dbReference type="InterPro" id="IPR051460">
    <property type="entry name" value="HdrC_iron-sulfur_subunit"/>
</dbReference>
<feature type="domain" description="4Fe-4S ferredoxin-type" evidence="7">
    <location>
        <begin position="58"/>
        <end position="88"/>
    </location>
</feature>
<evidence type="ECO:0000313" key="8">
    <source>
        <dbReference type="EMBL" id="ADI72969.1"/>
    </source>
</evidence>
<name>D7E5U7_METEZ</name>
<dbReference type="STRING" id="644295.Metev_0037"/>
<dbReference type="HOGENOM" id="CLU_023081_2_0_2"/>
<dbReference type="GO" id="GO:0051539">
    <property type="term" value="F:4 iron, 4 sulfur cluster binding"/>
    <property type="evidence" value="ECO:0007669"/>
    <property type="project" value="UniProtKB-KW"/>
</dbReference>
<dbReference type="InterPro" id="IPR004017">
    <property type="entry name" value="Cys_rich_dom"/>
</dbReference>
<sequence length="360" mass="39967">MTESEDKSDSYLRSILKCVRCGTCRSVCPVFDELGWESSGARGRILVAHALSQGMDVDSDVLNSLNTCTTCGLCEQNCPSGAKPPDVIEDTRRQLVLKNKMTDKQAELRENVTKYGNPLAETSDRYSWLGQDSADIKSRAEYVFFVGCLESYRYPEVAKTTFDILKKFDVTLLPNEHCCGSPLLRTGFEADDVTEENIEQIRKIGAHTVITGCAGCYTTFKNDYPDEFNVKHVSEFLADHIDELGLKPLDITVTYHDPCHIGRKHGIYEAPRKVIKAICNLKEMKTVRENARCCGGGGGVLSGYPELSHSIAETRMTEVPEGVDYVVTSCPLCRRNLSQGNKNISVIDLIELVALAMKQN</sequence>
<dbReference type="PANTHER" id="PTHR43255:SF1">
    <property type="entry name" value="IRON-SULFUR-BINDING OXIDOREDUCTASE FADF-RELATED"/>
    <property type="match status" value="1"/>
</dbReference>
<evidence type="ECO:0000256" key="6">
    <source>
        <dbReference type="ARBA" id="ARBA00023014"/>
    </source>
</evidence>